<dbReference type="EMBL" id="JAPMLT010000013">
    <property type="protein sequence ID" value="MCX7571817.1"/>
    <property type="molecule type" value="Genomic_DNA"/>
</dbReference>
<accession>A0ABT3X4J1</accession>
<proteinExistence type="predicted"/>
<evidence type="ECO:0000256" key="2">
    <source>
        <dbReference type="SAM" id="Phobius"/>
    </source>
</evidence>
<dbReference type="RefSeq" id="WP_267153067.1">
    <property type="nucleotide sequence ID" value="NZ_JAPMLT010000013.1"/>
</dbReference>
<comment type="caution">
    <text evidence="3">The sequence shown here is derived from an EMBL/GenBank/DDBJ whole genome shotgun (WGS) entry which is preliminary data.</text>
</comment>
<reference evidence="3 4" key="1">
    <citation type="submission" date="2022-11" db="EMBL/GenBank/DDBJ databases">
        <title>Study of microbial diversity in lake waters.</title>
        <authorList>
            <person name="Zhang J."/>
        </authorList>
    </citation>
    <scope>NUCLEOTIDE SEQUENCE [LARGE SCALE GENOMIC DNA]</scope>
    <source>
        <strain evidence="3 4">DT12</strain>
    </source>
</reference>
<feature type="compositionally biased region" description="Polar residues" evidence="1">
    <location>
        <begin position="42"/>
        <end position="54"/>
    </location>
</feature>
<feature type="region of interest" description="Disordered" evidence="1">
    <location>
        <begin position="16"/>
        <end position="102"/>
    </location>
</feature>
<keyword evidence="4" id="KW-1185">Reference proteome</keyword>
<organism evidence="3 4">
    <name type="scientific">Tumebacillus lacus</name>
    <dbReference type="NCBI Taxonomy" id="2995335"/>
    <lineage>
        <taxon>Bacteria</taxon>
        <taxon>Bacillati</taxon>
        <taxon>Bacillota</taxon>
        <taxon>Bacilli</taxon>
        <taxon>Bacillales</taxon>
        <taxon>Alicyclobacillaceae</taxon>
        <taxon>Tumebacillus</taxon>
    </lineage>
</organism>
<name>A0ABT3X4J1_9BACL</name>
<sequence length="301" mass="33944">MSEDLKDTAWELGMELPSRKLTHGKKKKQKDKPQAKKIQIEASPTTTERVQQPDVTARSKELAQQPEATARSTELAQQPDVTARSKELAQQPDVTARSTELTQQTDLTARSIELTQQTDLTARSFELAKQPEASLRSTERVQQSDLAPSEALGLRAVPAGAEVPVVSLPVSEASTEEPDTVVEEDEARPFYSRWQWALLMFFTPAVILLTLAYGRLGYVHDVPDHVRSEVPAYQQGEAFLVLKPWWFGPPIFTLDDYKVPSSDYPLSRADYFARYKIELGDYARIVDGPRVLWTFRQDLLN</sequence>
<feature type="compositionally biased region" description="Polar residues" evidence="1">
    <location>
        <begin position="66"/>
        <end position="80"/>
    </location>
</feature>
<gene>
    <name evidence="3" type="ORF">OS242_17880</name>
</gene>
<evidence type="ECO:0000313" key="4">
    <source>
        <dbReference type="Proteomes" id="UP001208017"/>
    </source>
</evidence>
<evidence type="ECO:0000256" key="1">
    <source>
        <dbReference type="SAM" id="MobiDB-lite"/>
    </source>
</evidence>
<keyword evidence="2" id="KW-0812">Transmembrane</keyword>
<keyword evidence="2" id="KW-0472">Membrane</keyword>
<feature type="compositionally biased region" description="Polar residues" evidence="1">
    <location>
        <begin position="92"/>
        <end position="102"/>
    </location>
</feature>
<keyword evidence="2" id="KW-1133">Transmembrane helix</keyword>
<feature type="transmembrane region" description="Helical" evidence="2">
    <location>
        <begin position="194"/>
        <end position="213"/>
    </location>
</feature>
<evidence type="ECO:0008006" key="5">
    <source>
        <dbReference type="Google" id="ProtNLM"/>
    </source>
</evidence>
<evidence type="ECO:0000313" key="3">
    <source>
        <dbReference type="EMBL" id="MCX7571817.1"/>
    </source>
</evidence>
<feature type="compositionally biased region" description="Basic residues" evidence="1">
    <location>
        <begin position="20"/>
        <end position="30"/>
    </location>
</feature>
<dbReference type="Proteomes" id="UP001208017">
    <property type="component" value="Unassembled WGS sequence"/>
</dbReference>
<protein>
    <recommendedName>
        <fullName evidence="5">Peptidase S26 domain-containing protein</fullName>
    </recommendedName>
</protein>